<gene>
    <name evidence="4" type="ORF">EZH22_13315</name>
</gene>
<evidence type="ECO:0000313" key="4">
    <source>
        <dbReference type="EMBL" id="QRG09624.1"/>
    </source>
</evidence>
<protein>
    <submittedName>
        <fullName evidence="4">Enoyl-CoA hydratase/isomerase family protein</fullName>
    </submittedName>
</protein>
<dbReference type="KEGG" id="xdi:EZH22_13315"/>
<dbReference type="GO" id="GO:0016829">
    <property type="term" value="F:lyase activity"/>
    <property type="evidence" value="ECO:0007669"/>
    <property type="project" value="UniProtKB-KW"/>
</dbReference>
<dbReference type="InterPro" id="IPR018376">
    <property type="entry name" value="Enoyl-CoA_hyd/isom_CS"/>
</dbReference>
<dbReference type="Pfam" id="PF00378">
    <property type="entry name" value="ECH_1"/>
    <property type="match status" value="1"/>
</dbReference>
<keyword evidence="2" id="KW-0456">Lyase</keyword>
<reference evidence="4 5" key="1">
    <citation type="submission" date="2020-10" db="EMBL/GenBank/DDBJ databases">
        <title>Degradation of 1,4-Dioxane by Xanthobacter sp. YN2, via a Novel Group-2 Soluble Di-Iron Monooxygenase.</title>
        <authorList>
            <person name="Ma F."/>
            <person name="Wang Y."/>
            <person name="Yang J."/>
            <person name="Guo H."/>
            <person name="Su D."/>
            <person name="Yu L."/>
        </authorList>
    </citation>
    <scope>NUCLEOTIDE SEQUENCE [LARGE SCALE GENOMIC DNA]</scope>
    <source>
        <strain evidence="4 5">YN2</strain>
    </source>
</reference>
<organism evidence="4 5">
    <name type="scientific">Xanthobacter dioxanivorans</name>
    <dbReference type="NCBI Taxonomy" id="2528964"/>
    <lineage>
        <taxon>Bacteria</taxon>
        <taxon>Pseudomonadati</taxon>
        <taxon>Pseudomonadota</taxon>
        <taxon>Alphaproteobacteria</taxon>
        <taxon>Hyphomicrobiales</taxon>
        <taxon>Xanthobacteraceae</taxon>
        <taxon>Xanthobacter</taxon>
    </lineage>
</organism>
<proteinExistence type="inferred from homology"/>
<dbReference type="InterPro" id="IPR029045">
    <property type="entry name" value="ClpP/crotonase-like_dom_sf"/>
</dbReference>
<dbReference type="EMBL" id="CP063362">
    <property type="protein sequence ID" value="QRG09624.1"/>
    <property type="molecule type" value="Genomic_DNA"/>
</dbReference>
<evidence type="ECO:0000256" key="2">
    <source>
        <dbReference type="ARBA" id="ARBA00023239"/>
    </source>
</evidence>
<dbReference type="CDD" id="cd06558">
    <property type="entry name" value="crotonase-like"/>
    <property type="match status" value="1"/>
</dbReference>
<dbReference type="AlphaFoldDB" id="A0A974SLR8"/>
<dbReference type="Gene3D" id="1.10.12.10">
    <property type="entry name" value="Lyase 2-enoyl-coa Hydratase, Chain A, domain 2"/>
    <property type="match status" value="1"/>
</dbReference>
<evidence type="ECO:0000313" key="5">
    <source>
        <dbReference type="Proteomes" id="UP000596427"/>
    </source>
</evidence>
<dbReference type="PANTHER" id="PTHR11941">
    <property type="entry name" value="ENOYL-COA HYDRATASE-RELATED"/>
    <property type="match status" value="1"/>
</dbReference>
<evidence type="ECO:0000256" key="1">
    <source>
        <dbReference type="ARBA" id="ARBA00005254"/>
    </source>
</evidence>
<dbReference type="SUPFAM" id="SSF52096">
    <property type="entry name" value="ClpP/crotonase"/>
    <property type="match status" value="1"/>
</dbReference>
<dbReference type="InterPro" id="IPR014748">
    <property type="entry name" value="Enoyl-CoA_hydra_C"/>
</dbReference>
<dbReference type="Proteomes" id="UP000596427">
    <property type="component" value="Chromosome"/>
</dbReference>
<dbReference type="PROSITE" id="PS00166">
    <property type="entry name" value="ENOYL_COA_HYDRATASE"/>
    <property type="match status" value="1"/>
</dbReference>
<sequence length="255" mass="26543">MDGAIRIEREGHVARIVIDRPRKHNAITPAMARSLGEACAALDADAAIRVAVITGGGARAFSAGSDMNALGEITDLWAFRSRVEYAAVVRDMRKPVIAALRGWVLGGGLEIALGADIRIAGASARLGAPEVTRGWVGGGGASQMLPRLVGYGQAMRLLLSGDTIAAGQALSIGLVEDVVADEALDAHVAALAQRIAAFSPVATQAVKAATRAALSMPLEAGIRHENELHVLCMSDRGRHEGIAAFVEKRPATFGE</sequence>
<dbReference type="PANTHER" id="PTHR11941:SF54">
    <property type="entry name" value="ENOYL-COA HYDRATASE, MITOCHONDRIAL"/>
    <property type="match status" value="1"/>
</dbReference>
<dbReference type="InterPro" id="IPR001753">
    <property type="entry name" value="Enoyl-CoA_hydra/iso"/>
</dbReference>
<keyword evidence="5" id="KW-1185">Reference proteome</keyword>
<comment type="similarity">
    <text evidence="1 3">Belongs to the enoyl-CoA hydratase/isomerase family.</text>
</comment>
<name>A0A974SLR8_9HYPH</name>
<evidence type="ECO:0000256" key="3">
    <source>
        <dbReference type="RuleBase" id="RU003707"/>
    </source>
</evidence>
<dbReference type="Gene3D" id="3.90.226.10">
    <property type="entry name" value="2-enoyl-CoA Hydratase, Chain A, domain 1"/>
    <property type="match status" value="1"/>
</dbReference>
<dbReference type="GO" id="GO:0006635">
    <property type="term" value="P:fatty acid beta-oxidation"/>
    <property type="evidence" value="ECO:0007669"/>
    <property type="project" value="TreeGrafter"/>
</dbReference>
<accession>A0A974SLR8</accession>